<accession>A0ACC3S3E4</accession>
<name>A0ACC3S3E4_9PEZI</name>
<keyword evidence="2" id="KW-1185">Reference proteome</keyword>
<protein>
    <submittedName>
        <fullName evidence="1">Uncharacterized protein</fullName>
    </submittedName>
</protein>
<evidence type="ECO:0000313" key="2">
    <source>
        <dbReference type="Proteomes" id="UP001320706"/>
    </source>
</evidence>
<evidence type="ECO:0000313" key="1">
    <source>
        <dbReference type="EMBL" id="KAK8192677.1"/>
    </source>
</evidence>
<proteinExistence type="predicted"/>
<reference evidence="1" key="1">
    <citation type="submission" date="2024-02" db="EMBL/GenBank/DDBJ databases">
        <title>Metagenome Assembled Genome of Zalaria obscura JY119.</title>
        <authorList>
            <person name="Vighnesh L."/>
            <person name="Jagadeeshwari U."/>
            <person name="Venkata Ramana C."/>
            <person name="Sasikala C."/>
        </authorList>
    </citation>
    <scope>NUCLEOTIDE SEQUENCE</scope>
    <source>
        <strain evidence="1">JY119</strain>
    </source>
</reference>
<gene>
    <name evidence="1" type="ORF">M8818_007849</name>
</gene>
<dbReference type="Proteomes" id="UP001320706">
    <property type="component" value="Unassembled WGS sequence"/>
</dbReference>
<dbReference type="EMBL" id="JAMKPW020000044">
    <property type="protein sequence ID" value="KAK8192677.1"/>
    <property type="molecule type" value="Genomic_DNA"/>
</dbReference>
<organism evidence="1 2">
    <name type="scientific">Zalaria obscura</name>
    <dbReference type="NCBI Taxonomy" id="2024903"/>
    <lineage>
        <taxon>Eukaryota</taxon>
        <taxon>Fungi</taxon>
        <taxon>Dikarya</taxon>
        <taxon>Ascomycota</taxon>
        <taxon>Pezizomycotina</taxon>
        <taxon>Dothideomycetes</taxon>
        <taxon>Dothideomycetidae</taxon>
        <taxon>Dothideales</taxon>
        <taxon>Zalariaceae</taxon>
        <taxon>Zalaria</taxon>
    </lineage>
</organism>
<comment type="caution">
    <text evidence="1">The sequence shown here is derived from an EMBL/GenBank/DDBJ whole genome shotgun (WGS) entry which is preliminary data.</text>
</comment>
<sequence>MDRFWPKLGTHLAGPCSRSSEIIWHVSGLLYSESHTSFVQRPATPPPFVTPHLPMPRGVQPAINAAKQVAKSARSGPAAQPLRYAPVVRNSTPKPKAVEPISQESRAEDELKQARRRKFFLYPAGFFGFAIAFYSASLYTSLSHSLNGSADPKDTSVETQKDVADVYDRTAASFDADVNISEWLQGITSARRKIAAQCKGDVLEVSCGTARNLGYYQFGKEGVRSLTLIDLSEQMVEVAKKKWDALKQGGEIRRAMGVPVRFLKGDVRGEMVPPPELPNKEGSEKEEGRKKGYDAIVQTMGLCSTPSPVQLLRNLAAHLNPENPDAKILLIEHGRSYYQWLNRILDSEASQHADQHGCWWNREIEDIVAESGLEVVSERRKQFGTVYIYELKPGKAQQPGKPEGKSETPQTDGKASWSSWLPSLG</sequence>